<feature type="non-terminal residue" evidence="1">
    <location>
        <position position="19"/>
    </location>
</feature>
<accession>A0N4Y0</accession>
<dbReference type="EMBL" id="CH471078">
    <property type="protein sequence ID" value="EAW66283.1"/>
    <property type="molecule type" value="Genomic_DNA"/>
</dbReference>
<sequence length="19" mass="2327">EFRKHTSCLWKGHKTFCDC</sequence>
<protein>
    <submittedName>
        <fullName evidence="2">HCG2039761</fullName>
    </submittedName>
    <submittedName>
        <fullName evidence="1">Possible J 29 gene segment</fullName>
    </submittedName>
</protein>
<dbReference type="AlphaFoldDB" id="A0N4Y0"/>
<dbReference type="EMBL" id="M94081">
    <property type="protein sequence ID" value="AAB86767.1"/>
    <property type="molecule type" value="Genomic_DNA"/>
</dbReference>
<evidence type="ECO:0000313" key="2">
    <source>
        <dbReference type="EMBL" id="EAW66283.1"/>
    </source>
</evidence>
<organism evidence="1">
    <name type="scientific">Homo sapiens</name>
    <name type="common">Human</name>
    <dbReference type="NCBI Taxonomy" id="9606"/>
    <lineage>
        <taxon>Eukaryota</taxon>
        <taxon>Metazoa</taxon>
        <taxon>Chordata</taxon>
        <taxon>Craniata</taxon>
        <taxon>Vertebrata</taxon>
        <taxon>Euteleostomi</taxon>
        <taxon>Mammalia</taxon>
        <taxon>Eutheria</taxon>
        <taxon>Euarchontoglires</taxon>
        <taxon>Primates</taxon>
        <taxon>Haplorrhini</taxon>
        <taxon>Catarrhini</taxon>
        <taxon>Hominidae</taxon>
        <taxon>Homo</taxon>
    </lineage>
</organism>
<proteinExistence type="predicted"/>
<reference evidence="1" key="1">
    <citation type="journal article" date="1994" name="Genomics">
        <title>The human T-cell receptor TCRAC/TCRDC (C alpha/C delta) region: organization, sequence, and evolution of 97.6 kb of DNA.</title>
        <authorList>
            <person name="Koop B.F."/>
            <person name="Rowen L."/>
            <person name="Wang K."/>
            <person name="Kuo C.L."/>
            <person name="Seto D."/>
            <person name="Lenstra J.A."/>
            <person name="Howard S."/>
            <person name="Shan W."/>
            <person name="Deshpande P."/>
            <person name="Hood L."/>
        </authorList>
    </citation>
    <scope>NUCLEOTIDE SEQUENCE</scope>
</reference>
<reference evidence="2" key="2">
    <citation type="journal article" date="2001" name="Science">
        <title>The sequence of the human genome.</title>
        <authorList>
            <person name="Venter J.C."/>
            <person name="Adams M.D."/>
            <person name="Myers E.W."/>
            <person name="Li P.W."/>
            <person name="Mural R.J."/>
            <person name="Sutton G.G."/>
            <person name="Smith H.O."/>
            <person name="Yandell M."/>
            <person name="Evans C.A."/>
            <person name="Holt R.A."/>
            <person name="Gocayne J.D."/>
            <person name="Amanatides P."/>
            <person name="Ballew R.M."/>
            <person name="Huson D.H."/>
            <person name="Wortman J.R."/>
            <person name="Zhang Q."/>
            <person name="Kodira C.D."/>
            <person name="Zheng X.H."/>
            <person name="Chen L."/>
            <person name="Skupski M."/>
            <person name="Subramanian G."/>
            <person name="Thomas P.D."/>
            <person name="Zhang J."/>
            <person name="Gabor Miklos G.L."/>
            <person name="Nelson C."/>
            <person name="Broder S."/>
            <person name="Clark A.G."/>
            <person name="Nadeau J."/>
            <person name="McKusick V.A."/>
            <person name="Zinder N."/>
            <person name="Levine A.J."/>
            <person name="Roberts R.J."/>
            <person name="Simon M."/>
            <person name="Slayman C."/>
            <person name="Hunkapiller M."/>
            <person name="Bolanos R."/>
            <person name="Delcher A."/>
            <person name="Dew I."/>
            <person name="Fasulo D."/>
            <person name="Flanigan M."/>
            <person name="Florea L."/>
            <person name="Halpern A."/>
            <person name="Hannenhalli S."/>
            <person name="Kravitz S."/>
            <person name="Levy S."/>
            <person name="Mobarry C."/>
            <person name="Reinert K."/>
            <person name="Remington K."/>
            <person name="Abu-Threideh J."/>
            <person name="Beasley E."/>
            <person name="Biddick K."/>
            <person name="Bonazzi V."/>
            <person name="Brandon R."/>
            <person name="Cargill M."/>
            <person name="Chandramouliswaran I."/>
            <person name="Charlab R."/>
            <person name="Chaturvedi K."/>
            <person name="Deng Z."/>
            <person name="Di Francesco V."/>
            <person name="Dunn P."/>
            <person name="Eilbeck K."/>
            <person name="Evangelista C."/>
            <person name="Gabrielian A.E."/>
            <person name="Gan W."/>
            <person name="Ge W."/>
            <person name="Gong F."/>
            <person name="Gu Z."/>
            <person name="Guan P."/>
            <person name="Heiman T.J."/>
            <person name="Higgins M.E."/>
            <person name="Ji R.R."/>
            <person name="Ke Z."/>
            <person name="Ketchum K.A."/>
            <person name="Lai Z."/>
            <person name="Lei Y."/>
            <person name="Li Z."/>
            <person name="Li J."/>
            <person name="Liang Y."/>
            <person name="Lin X."/>
            <person name="Lu F."/>
            <person name="Merkulov G.V."/>
            <person name="Milshina N."/>
            <person name="Moore H.M."/>
            <person name="Naik A.K."/>
            <person name="Narayan V.A."/>
            <person name="Neelam B."/>
            <person name="Nusskern D."/>
            <person name="Rusch D.B."/>
            <person name="Salzberg S."/>
            <person name="Shao W."/>
            <person name="Shue B."/>
            <person name="Sun J."/>
            <person name="Wang Z."/>
            <person name="Wang A."/>
            <person name="Wang X."/>
            <person name="Wang J."/>
            <person name="Wei M."/>
            <person name="Wides R."/>
            <person name="Xiao C."/>
            <person name="Yan C."/>
            <person name="Yao A."/>
            <person name="Ye J."/>
            <person name="Zhan M."/>
            <person name="Zhang W."/>
            <person name="Zhang H."/>
            <person name="Zhao Q."/>
            <person name="Zheng L."/>
            <person name="Zhong F."/>
            <person name="Zhong W."/>
            <person name="Zhu S."/>
            <person name="Zhao S."/>
            <person name="Gilbert D."/>
            <person name="Baumhueter S."/>
            <person name="Spier G."/>
            <person name="Carter C."/>
            <person name="Cravchik A."/>
            <person name="Woodage T."/>
            <person name="Ali F."/>
            <person name="An H."/>
            <person name="Awe A."/>
            <person name="Baldwin D."/>
            <person name="Baden H."/>
            <person name="Barnstead M."/>
            <person name="Barrow I."/>
            <person name="Beeson K."/>
            <person name="Busam D."/>
            <person name="Carver A."/>
            <person name="Center A."/>
            <person name="Cheng M.L."/>
            <person name="Curry L."/>
            <person name="Danaher S."/>
            <person name="Davenport L."/>
            <person name="Desilets R."/>
            <person name="Dietz S."/>
            <person name="Dodson K."/>
            <person name="Doup L."/>
            <person name="Ferriera S."/>
            <person name="Garg N."/>
            <person name="Gluecksmann A."/>
            <person name="Hart B."/>
            <person name="Haynes J."/>
            <person name="Haynes C."/>
            <person name="Heiner C."/>
            <person name="Hladun S."/>
            <person name="Hostin D."/>
            <person name="Houck J."/>
            <person name="Howland T."/>
            <person name="Ibegwam C."/>
            <person name="Johnson J."/>
            <person name="Kalush F."/>
            <person name="Kline L."/>
            <person name="Koduru S."/>
            <person name="Love A."/>
            <person name="Mann F."/>
            <person name="May D."/>
            <person name="McCawley S."/>
            <person name="McIntosh T."/>
            <person name="McMullen I."/>
            <person name="Moy M."/>
            <person name="Moy L."/>
            <person name="Murphy B."/>
            <person name="Nelson K."/>
            <person name="Pfannkoch C."/>
            <person name="Pratts E."/>
            <person name="Puri V."/>
            <person name="Qureshi H."/>
            <person name="Reardon M."/>
            <person name="Rodriguez R."/>
            <person name="Rogers Y.H."/>
            <person name="Romblad D."/>
            <person name="Ruhfel B."/>
            <person name="Scott R."/>
            <person name="Sitter C."/>
            <person name="Smallwood M."/>
            <person name="Stewart E."/>
            <person name="Strong R."/>
            <person name="Suh E."/>
            <person name="Thomas R."/>
            <person name="Tint N.N."/>
            <person name="Tse S."/>
            <person name="Vech C."/>
            <person name="Wang G."/>
            <person name="Wetter J."/>
            <person name="Williams S."/>
            <person name="Williams M."/>
            <person name="Windsor S."/>
            <person name="Winn-Deen E."/>
            <person name="Wolfe K."/>
            <person name="Zaveri J."/>
            <person name="Zaveri K."/>
            <person name="Abril J.F."/>
            <person name="Guigo R."/>
            <person name="Campbell M.J."/>
            <person name="Sjolander K.V."/>
            <person name="Karlak B."/>
            <person name="Kejariwal A."/>
            <person name="Mi H."/>
            <person name="Lazareva B."/>
            <person name="Hatton T."/>
            <person name="Narechania A."/>
            <person name="Diemer K."/>
            <person name="Muruganujan A."/>
            <person name="Guo N."/>
            <person name="Sato S."/>
            <person name="Bafna V."/>
            <person name="Istrail S."/>
            <person name="Lippert R."/>
            <person name="Schwartz R."/>
            <person name="Walenz B."/>
            <person name="Yooseph S."/>
            <person name="Allen D."/>
            <person name="Basu A."/>
            <person name="Baxendale J."/>
            <person name="Blick L."/>
            <person name="Caminha M."/>
            <person name="Carnes-Stine J."/>
            <person name="Caulk P."/>
            <person name="Chiang Y.H."/>
            <person name="Coyne M."/>
            <person name="Dahlke C."/>
            <person name="Mays A."/>
            <person name="Dombroski M."/>
            <person name="Donnelly M."/>
            <person name="Ely D."/>
            <person name="Esparham S."/>
            <person name="Fosler C."/>
            <person name="Gire H."/>
            <person name="Glanowski S."/>
            <person name="Glasser K."/>
            <person name="Glodek A."/>
            <person name="Gorokhov M."/>
            <person name="Graham K."/>
            <person name="Gropman B."/>
            <person name="Harris M."/>
            <person name="Heil J."/>
            <person name="Henderson S."/>
            <person name="Hoover J."/>
            <person name="Jennings D."/>
            <person name="Jordan C."/>
            <person name="Jordan J."/>
            <person name="Kasha J."/>
            <person name="Kagan L."/>
            <person name="Kraft C."/>
            <person name="Levitsky A."/>
            <person name="Lewis M."/>
            <person name="Liu X."/>
            <person name="Lopez J."/>
            <person name="Ma D."/>
            <person name="Majoros W."/>
            <person name="McDaniel J."/>
            <person name="Murphy S."/>
            <person name="Newman M."/>
            <person name="Nguyen T."/>
            <person name="Nguyen N."/>
            <person name="Nodell M."/>
            <person name="Pan S."/>
            <person name="Peck J."/>
            <person name="Peterson M."/>
            <person name="Rowe W."/>
            <person name="Sanders R."/>
            <person name="Scott J."/>
            <person name="Simpson M."/>
            <person name="Smith T."/>
            <person name="Sprague A."/>
            <person name="Stockwell T."/>
            <person name="Turner R."/>
            <person name="Venter E."/>
            <person name="Wang M."/>
            <person name="Wen M."/>
            <person name="Wu D."/>
            <person name="Wu M."/>
            <person name="Xia A."/>
            <person name="Zandieh A."/>
            <person name="Zhu X."/>
        </authorList>
    </citation>
    <scope>NUCLEOTIDE SEQUENCE</scope>
</reference>
<reference evidence="2" key="3">
    <citation type="submission" date="2005-09" db="EMBL/GenBank/DDBJ databases">
        <authorList>
            <person name="Mural R.J."/>
            <person name="Istrail S."/>
            <person name="Sutton G."/>
            <person name="Florea L."/>
            <person name="Halpern A.L."/>
            <person name="Mobarry C.M."/>
            <person name="Lippert R."/>
            <person name="Walenz B."/>
            <person name="Shatkay H."/>
            <person name="Dew I."/>
            <person name="Miller J.R."/>
            <person name="Flanigan M.J."/>
            <person name="Edwards N.J."/>
            <person name="Bolanos R."/>
            <person name="Fasulo D."/>
            <person name="Halldorsson B.V."/>
            <person name="Hannenhalli S."/>
            <person name="Turner R."/>
            <person name="Yooseph S."/>
            <person name="Lu F."/>
            <person name="Nusskern D.R."/>
            <person name="Shue B.C."/>
            <person name="Zheng X.H."/>
            <person name="Zhong F."/>
            <person name="Delcher A.L."/>
            <person name="Huson D.H."/>
            <person name="Kravitz S.A."/>
            <person name="Mouchard L."/>
            <person name="Reinert K."/>
            <person name="Remington K.A."/>
            <person name="Clark A.G."/>
            <person name="Waterman M.S."/>
            <person name="Eichler E.E."/>
            <person name="Adams M.D."/>
            <person name="Hunkapiller M.W."/>
            <person name="Myers E.W."/>
            <person name="Venter J.C."/>
        </authorList>
    </citation>
    <scope>NUCLEOTIDE SEQUENCE</scope>
</reference>
<gene>
    <name evidence="1" type="primary">Tcr-alpha</name>
    <name evidence="2" type="ORF">hCG_2039761</name>
</gene>
<name>A0N4Y0_HUMAN</name>
<evidence type="ECO:0000313" key="1">
    <source>
        <dbReference type="EMBL" id="AAB86767.1"/>
    </source>
</evidence>
<feature type="non-terminal residue" evidence="1">
    <location>
        <position position="1"/>
    </location>
</feature>